<evidence type="ECO:0000313" key="4">
    <source>
        <dbReference type="EMBL" id="AKU95434.1"/>
    </source>
</evidence>
<evidence type="ECO:0000259" key="3">
    <source>
        <dbReference type="PROSITE" id="PS50110"/>
    </source>
</evidence>
<dbReference type="InterPro" id="IPR011006">
    <property type="entry name" value="CheY-like_superfamily"/>
</dbReference>
<dbReference type="SUPFAM" id="SSF52172">
    <property type="entry name" value="CheY-like"/>
    <property type="match status" value="1"/>
</dbReference>
<sequence length="132" mass="14663">MGRKKIMVVDDSRTTLMVERTMIEEAGFDTVAARDGFEALEVVVREKPDLVLLDVIMPKMDGFETCRRLRELEEAKAIPIILVTTQGKALKMEIGYRAGCTGYLTKPFNAEQLVAAVRPHLEAKPGEGEPAE</sequence>
<dbReference type="Pfam" id="PF00072">
    <property type="entry name" value="Response_reg"/>
    <property type="match status" value="1"/>
</dbReference>
<keyword evidence="5" id="KW-1185">Reference proteome</keyword>
<dbReference type="KEGG" id="llu:AKJ09_02098"/>
<feature type="domain" description="Response regulatory" evidence="3">
    <location>
        <begin position="5"/>
        <end position="121"/>
    </location>
</feature>
<gene>
    <name evidence="4" type="ORF">AKJ09_02098</name>
</gene>
<dbReference type="PANTHER" id="PTHR44591:SF23">
    <property type="entry name" value="CHEY SUBFAMILY"/>
    <property type="match status" value="1"/>
</dbReference>
<dbReference type="InterPro" id="IPR001789">
    <property type="entry name" value="Sig_transdc_resp-reg_receiver"/>
</dbReference>
<dbReference type="EMBL" id="CP012333">
    <property type="protein sequence ID" value="AKU95434.1"/>
    <property type="molecule type" value="Genomic_DNA"/>
</dbReference>
<evidence type="ECO:0000256" key="2">
    <source>
        <dbReference type="PROSITE-ProRule" id="PRU00169"/>
    </source>
</evidence>
<dbReference type="InterPro" id="IPR050595">
    <property type="entry name" value="Bact_response_regulator"/>
</dbReference>
<dbReference type="STRING" id="1391654.AKJ09_02098"/>
<protein>
    <submittedName>
        <fullName evidence="4">Two-component response regulator</fullName>
    </submittedName>
</protein>
<dbReference type="Proteomes" id="UP000064967">
    <property type="component" value="Chromosome"/>
</dbReference>
<dbReference type="PANTHER" id="PTHR44591">
    <property type="entry name" value="STRESS RESPONSE REGULATOR PROTEIN 1"/>
    <property type="match status" value="1"/>
</dbReference>
<evidence type="ECO:0000313" key="5">
    <source>
        <dbReference type="Proteomes" id="UP000064967"/>
    </source>
</evidence>
<dbReference type="PROSITE" id="PS50110">
    <property type="entry name" value="RESPONSE_REGULATORY"/>
    <property type="match status" value="1"/>
</dbReference>
<dbReference type="OrthoDB" id="9790791at2"/>
<dbReference type="AlphaFoldDB" id="A0A0K1PQP0"/>
<reference evidence="4 5" key="1">
    <citation type="submission" date="2015-08" db="EMBL/GenBank/DDBJ databases">
        <authorList>
            <person name="Babu N.S."/>
            <person name="Beckwith C.J."/>
            <person name="Beseler K.G."/>
            <person name="Brison A."/>
            <person name="Carone J.V."/>
            <person name="Caskin T.P."/>
            <person name="Diamond M."/>
            <person name="Durham M.E."/>
            <person name="Foxe J.M."/>
            <person name="Go M."/>
            <person name="Henderson B.A."/>
            <person name="Jones I.B."/>
            <person name="McGettigan J.A."/>
            <person name="Micheletti S.J."/>
            <person name="Nasrallah M.E."/>
            <person name="Ortiz D."/>
            <person name="Piller C.R."/>
            <person name="Privatt S.R."/>
            <person name="Schneider S.L."/>
            <person name="Sharp S."/>
            <person name="Smith T.C."/>
            <person name="Stanton J.D."/>
            <person name="Ullery H.E."/>
            <person name="Wilson R.J."/>
            <person name="Serrano M.G."/>
            <person name="Buck G."/>
            <person name="Lee V."/>
            <person name="Wang Y."/>
            <person name="Carvalho R."/>
            <person name="Voegtly L."/>
            <person name="Shi R."/>
            <person name="Duckworth R."/>
            <person name="Johnson A."/>
            <person name="Loviza R."/>
            <person name="Walstead R."/>
            <person name="Shah Z."/>
            <person name="Kiflezghi M."/>
            <person name="Wade K."/>
            <person name="Ball S.L."/>
            <person name="Bradley K.W."/>
            <person name="Asai D.J."/>
            <person name="Bowman C.A."/>
            <person name="Russell D.A."/>
            <person name="Pope W.H."/>
            <person name="Jacobs-Sera D."/>
            <person name="Hendrix R.W."/>
            <person name="Hatfull G.F."/>
        </authorList>
    </citation>
    <scope>NUCLEOTIDE SEQUENCE [LARGE SCALE GENOMIC DNA]</scope>
    <source>
        <strain evidence="4 5">DSM 27648</strain>
    </source>
</reference>
<dbReference type="SMART" id="SM00448">
    <property type="entry name" value="REC"/>
    <property type="match status" value="1"/>
</dbReference>
<accession>A0A0K1PQP0</accession>
<dbReference type="RefSeq" id="WP_146646884.1">
    <property type="nucleotide sequence ID" value="NZ_CP012333.1"/>
</dbReference>
<proteinExistence type="predicted"/>
<name>A0A0K1PQP0_9BACT</name>
<keyword evidence="1 2" id="KW-0597">Phosphoprotein</keyword>
<evidence type="ECO:0000256" key="1">
    <source>
        <dbReference type="ARBA" id="ARBA00022553"/>
    </source>
</evidence>
<dbReference type="Gene3D" id="3.40.50.2300">
    <property type="match status" value="1"/>
</dbReference>
<organism evidence="4 5">
    <name type="scientific">Labilithrix luteola</name>
    <dbReference type="NCBI Taxonomy" id="1391654"/>
    <lineage>
        <taxon>Bacteria</taxon>
        <taxon>Pseudomonadati</taxon>
        <taxon>Myxococcota</taxon>
        <taxon>Polyangia</taxon>
        <taxon>Polyangiales</taxon>
        <taxon>Labilitrichaceae</taxon>
        <taxon>Labilithrix</taxon>
    </lineage>
</organism>
<dbReference type="GO" id="GO:0000160">
    <property type="term" value="P:phosphorelay signal transduction system"/>
    <property type="evidence" value="ECO:0007669"/>
    <property type="project" value="InterPro"/>
</dbReference>
<feature type="modified residue" description="4-aspartylphosphate" evidence="2">
    <location>
        <position position="54"/>
    </location>
</feature>